<dbReference type="EMBL" id="MU006308">
    <property type="protein sequence ID" value="KAF2850014.1"/>
    <property type="molecule type" value="Genomic_DNA"/>
</dbReference>
<name>A0A6A7B469_9PLEO</name>
<reference evidence="1" key="1">
    <citation type="submission" date="2020-01" db="EMBL/GenBank/DDBJ databases">
        <authorList>
            <consortium name="DOE Joint Genome Institute"/>
            <person name="Haridas S."/>
            <person name="Albert R."/>
            <person name="Binder M."/>
            <person name="Bloem J."/>
            <person name="Labutti K."/>
            <person name="Salamov A."/>
            <person name="Andreopoulos B."/>
            <person name="Baker S.E."/>
            <person name="Barry K."/>
            <person name="Bills G."/>
            <person name="Bluhm B.H."/>
            <person name="Cannon C."/>
            <person name="Castanera R."/>
            <person name="Culley D.E."/>
            <person name="Daum C."/>
            <person name="Ezra D."/>
            <person name="Gonzalez J.B."/>
            <person name="Henrissat B."/>
            <person name="Kuo A."/>
            <person name="Liang C."/>
            <person name="Lipzen A."/>
            <person name="Lutzoni F."/>
            <person name="Magnuson J."/>
            <person name="Mondo S."/>
            <person name="Nolan M."/>
            <person name="Ohm R."/>
            <person name="Pangilinan J."/>
            <person name="Park H.-J."/>
            <person name="Ramirez L."/>
            <person name="Alfaro M."/>
            <person name="Sun H."/>
            <person name="Tritt A."/>
            <person name="Yoshinaga Y."/>
            <person name="Zwiers L.-H."/>
            <person name="Turgeon B.G."/>
            <person name="Goodwin S.B."/>
            <person name="Spatafora J.W."/>
            <person name="Crous P.W."/>
            <person name="Grigoriev I.V."/>
        </authorList>
    </citation>
    <scope>NUCLEOTIDE SEQUENCE</scope>
    <source>
        <strain evidence="1">IPT5</strain>
    </source>
</reference>
<dbReference type="Proteomes" id="UP000799423">
    <property type="component" value="Unassembled WGS sequence"/>
</dbReference>
<proteinExistence type="predicted"/>
<dbReference type="AlphaFoldDB" id="A0A6A7B469"/>
<sequence>MQSISKQQRRAQEGLATQIEVKSQQLLAASSRGMPTLLDSHHRQDRSMQQDLITISKTQSRILERQHQALRFAKRAQRQTQDLSTCVQGVSQMSVGNHARTRDLLTGLATQIEQRLPLPSMPSSAATVRNIKFLGERRDMIMAYLIMVREQLRPAIDQIISFHNHQVDPRIAYWIDFEFQNLLGSAAQEEAILYSRSTATSFDHWEFYNMDNGEAKNHWARPP</sequence>
<accession>A0A6A7B469</accession>
<protein>
    <submittedName>
        <fullName evidence="1">Uncharacterized protein</fullName>
    </submittedName>
</protein>
<evidence type="ECO:0000313" key="2">
    <source>
        <dbReference type="Proteomes" id="UP000799423"/>
    </source>
</evidence>
<gene>
    <name evidence="1" type="ORF">T440DRAFT_112735</name>
</gene>
<evidence type="ECO:0000313" key="1">
    <source>
        <dbReference type="EMBL" id="KAF2850014.1"/>
    </source>
</evidence>
<dbReference type="OrthoDB" id="3800086at2759"/>
<organism evidence="1 2">
    <name type="scientific">Plenodomus tracheiphilus IPT5</name>
    <dbReference type="NCBI Taxonomy" id="1408161"/>
    <lineage>
        <taxon>Eukaryota</taxon>
        <taxon>Fungi</taxon>
        <taxon>Dikarya</taxon>
        <taxon>Ascomycota</taxon>
        <taxon>Pezizomycotina</taxon>
        <taxon>Dothideomycetes</taxon>
        <taxon>Pleosporomycetidae</taxon>
        <taxon>Pleosporales</taxon>
        <taxon>Pleosporineae</taxon>
        <taxon>Leptosphaeriaceae</taxon>
        <taxon>Plenodomus</taxon>
    </lineage>
</organism>
<keyword evidence="2" id="KW-1185">Reference proteome</keyword>